<dbReference type="PANTHER" id="PTHR45911:SF4">
    <property type="entry name" value="MULTIPLE C2 AND TRANSMEMBRANE DOMAIN-CONTAINING PROTEIN"/>
    <property type="match status" value="1"/>
</dbReference>
<dbReference type="Gene3D" id="2.60.40.150">
    <property type="entry name" value="C2 domain"/>
    <property type="match status" value="1"/>
</dbReference>
<name>A0ABQ9EV39_TEGGR</name>
<keyword evidence="6" id="KW-1185">Reference proteome</keyword>
<sequence length="816" mass="91026">MYTLCIMYIFTALVDPGKIDIPLSLAGAVQMRQPGKPKPKQLAQGVLTIHIRGSPVTNKTDADDVRYTMLRISDKKRQTPDVLAIEQWEDVCSFIIYNLAKEKLIIKSKCRRLLTNVTLEYHCLELASFPLAVEKNVTTVVKMKDGSELELKFQYTPLPVIDLEYNFVTKAQDVTDGTVMTTPFVPRTLNPTWNSVAEFFVGDFTKEEPSVVKKCLTLGCIKSGEGYVEDIAYGQIIVSVVFRPVSSVFKSERFRHASVANSNRDYLYTEDLVSPSSKPPHKTRFSSSISADHQILSIFCQFLDTGSLSHSSSSSSSSSSLLSLLSSSSYCCKPITIHIVSVGGGPHSPVVKKTSLAGEILEDKIFVDFTILQAKDLVGMDRNGLSDPFCEVLMENGKLFKTSVKKNTLFPKWNESFSYEVIDDTKLIEINVYDKDIISKDFLGKVVLSMDKLKEISHKGKPEWLSLQRTKSGKLQIKCTVMSKDTIEKDNLNKTNKEREYPAMRNSTKLDDNVFFPNDSIIKEEKAEKQKSAPPPPSQSTQNVLIPPASHTSSVSMPFFEETSKQPPINGTPKSSLTHEVQSNSQKPKPGDSSLKRSASDVNVNKRNGDDMEGYSTLPRSSRNLRHADSSNSFAARTGPDNISIEPADKNIKKAVKVKKSVRIVDSSVSGDKFYSVSGKVAKIRGLRTPDTKFYCKVRLEDHHSRVIAKSSLQEAVDPIVNLAFEVDRGAGVNTGASLIFDIKQDSKEHLAENSFCLKDLLDEHSEEPVQRWIKLSNGVDIEIVLRRGSPNLRLANKKSPGRFIKSWSFRKEKIH</sequence>
<accession>A0ABQ9EV39</accession>
<dbReference type="InterPro" id="IPR000008">
    <property type="entry name" value="C2_dom"/>
</dbReference>
<dbReference type="Proteomes" id="UP001217089">
    <property type="component" value="Unassembled WGS sequence"/>
</dbReference>
<dbReference type="PROSITE" id="PS50004">
    <property type="entry name" value="C2"/>
    <property type="match status" value="1"/>
</dbReference>
<proteinExistence type="predicted"/>
<reference evidence="5 6" key="1">
    <citation type="submission" date="2022-12" db="EMBL/GenBank/DDBJ databases">
        <title>Chromosome-level genome of Tegillarca granosa.</title>
        <authorList>
            <person name="Kim J."/>
        </authorList>
    </citation>
    <scope>NUCLEOTIDE SEQUENCE [LARGE SCALE GENOMIC DNA]</scope>
    <source>
        <strain evidence="5">Teg-2019</strain>
        <tissue evidence="5">Adductor muscle</tissue>
    </source>
</reference>
<evidence type="ECO:0000313" key="5">
    <source>
        <dbReference type="EMBL" id="KAJ8308924.1"/>
    </source>
</evidence>
<feature type="region of interest" description="Disordered" evidence="3">
    <location>
        <begin position="490"/>
        <end position="645"/>
    </location>
</feature>
<evidence type="ECO:0000259" key="4">
    <source>
        <dbReference type="PROSITE" id="PS50004"/>
    </source>
</evidence>
<dbReference type="InterPro" id="IPR035892">
    <property type="entry name" value="C2_domain_sf"/>
</dbReference>
<dbReference type="CDD" id="cd00030">
    <property type="entry name" value="C2"/>
    <property type="match status" value="1"/>
</dbReference>
<evidence type="ECO:0000256" key="3">
    <source>
        <dbReference type="SAM" id="MobiDB-lite"/>
    </source>
</evidence>
<evidence type="ECO:0000256" key="2">
    <source>
        <dbReference type="ARBA" id="ARBA00022837"/>
    </source>
</evidence>
<organism evidence="5 6">
    <name type="scientific">Tegillarca granosa</name>
    <name type="common">Malaysian cockle</name>
    <name type="synonym">Anadara granosa</name>
    <dbReference type="NCBI Taxonomy" id="220873"/>
    <lineage>
        <taxon>Eukaryota</taxon>
        <taxon>Metazoa</taxon>
        <taxon>Spiralia</taxon>
        <taxon>Lophotrochozoa</taxon>
        <taxon>Mollusca</taxon>
        <taxon>Bivalvia</taxon>
        <taxon>Autobranchia</taxon>
        <taxon>Pteriomorphia</taxon>
        <taxon>Arcoida</taxon>
        <taxon>Arcoidea</taxon>
        <taxon>Arcidae</taxon>
        <taxon>Tegillarca</taxon>
    </lineage>
</organism>
<dbReference type="PRINTS" id="PR00360">
    <property type="entry name" value="C2DOMAIN"/>
</dbReference>
<comment type="caution">
    <text evidence="5">The sequence shown here is derived from an EMBL/GenBank/DDBJ whole genome shotgun (WGS) entry which is preliminary data.</text>
</comment>
<evidence type="ECO:0000256" key="1">
    <source>
        <dbReference type="ARBA" id="ARBA00022723"/>
    </source>
</evidence>
<protein>
    <recommendedName>
        <fullName evidence="4">C2 domain-containing protein</fullName>
    </recommendedName>
</protein>
<keyword evidence="2" id="KW-0106">Calcium</keyword>
<dbReference type="SUPFAM" id="SSF49562">
    <property type="entry name" value="C2 domain (Calcium/lipid-binding domain, CaLB)"/>
    <property type="match status" value="1"/>
</dbReference>
<dbReference type="SMART" id="SM00239">
    <property type="entry name" value="C2"/>
    <property type="match status" value="2"/>
</dbReference>
<dbReference type="EMBL" id="JARBDR010000657">
    <property type="protein sequence ID" value="KAJ8308924.1"/>
    <property type="molecule type" value="Genomic_DNA"/>
</dbReference>
<feature type="compositionally biased region" description="Basic and acidic residues" evidence="3">
    <location>
        <begin position="490"/>
        <end position="512"/>
    </location>
</feature>
<keyword evidence="1" id="KW-0479">Metal-binding</keyword>
<feature type="compositionally biased region" description="Basic and acidic residues" evidence="3">
    <location>
        <begin position="521"/>
        <end position="531"/>
    </location>
</feature>
<dbReference type="PANTHER" id="PTHR45911">
    <property type="entry name" value="C2 DOMAIN-CONTAINING PROTEIN"/>
    <property type="match status" value="1"/>
</dbReference>
<gene>
    <name evidence="5" type="ORF">KUTeg_013798</name>
</gene>
<feature type="compositionally biased region" description="Polar residues" evidence="3">
    <location>
        <begin position="565"/>
        <end position="587"/>
    </location>
</feature>
<dbReference type="Pfam" id="PF00168">
    <property type="entry name" value="C2"/>
    <property type="match status" value="2"/>
</dbReference>
<evidence type="ECO:0000313" key="6">
    <source>
        <dbReference type="Proteomes" id="UP001217089"/>
    </source>
</evidence>
<feature type="domain" description="C2" evidence="4">
    <location>
        <begin position="345"/>
        <end position="465"/>
    </location>
</feature>